<name>A0AAV4LPX7_BABCB</name>
<dbReference type="GeneID" id="94193798"/>
<dbReference type="RefSeq" id="XP_067714386.1">
    <property type="nucleotide sequence ID" value="XM_067858285.1"/>
</dbReference>
<evidence type="ECO:0000313" key="1">
    <source>
        <dbReference type="EMBL" id="GIX62317.1"/>
    </source>
</evidence>
<protein>
    <submittedName>
        <fullName evidence="1">HD domain-containing protein</fullName>
    </submittedName>
</protein>
<evidence type="ECO:0000313" key="2">
    <source>
        <dbReference type="Proteomes" id="UP001497744"/>
    </source>
</evidence>
<gene>
    <name evidence="1" type="ORF">BcabD6B2_17520</name>
</gene>
<keyword evidence="2" id="KW-1185">Reference proteome</keyword>
<sequence>MAGAKRQLVKRWDFKSAADRVSPLERELGRWMDTLDESATGSFRIGNKPLKVICDVCVKLAELRSERQSTQEVKHLSNGGGRRGSLLRPMTLLMLEVREAQKVEPREEVGLGGVGRGRLLPLLVTFLLQLLEELGVGGGGLCGRELLELAKRTSDNMLPLLIFLKPIGAKPHGEHEIAKHALIKIQLIPDATLSTVKVEVAQRRPNEGYNGKEYSGAGCGVAGNMIPLATRVTRIIGETFVRLLRPATPPNRNTRPFNLSITVMIPNELLKSLGQLTNEITITGTTSTQSLFDLLKLLLTKPGPKVVDFVKKVLNLVAEGFGTTTPILPIPPRNPQDPVYGLLQVDLRNELGLCALVEMAIDKRLGATEVEHVGCPSSATEVKGGEGAGDGGCGGGGLATGRTTFCAAFIDAVVNALAKLLGFFGLELLNC</sequence>
<reference evidence="1 2" key="1">
    <citation type="submission" date="2021-06" db="EMBL/GenBank/DDBJ databases">
        <title>Genome sequence of Babesia caballi.</title>
        <authorList>
            <person name="Yamagishi J."/>
            <person name="Kidaka T."/>
            <person name="Ochi A."/>
        </authorList>
    </citation>
    <scope>NUCLEOTIDE SEQUENCE [LARGE SCALE GENOMIC DNA]</scope>
    <source>
        <strain evidence="1">USDA-D6B2</strain>
    </source>
</reference>
<dbReference type="EMBL" id="BPLF01000001">
    <property type="protein sequence ID" value="GIX62317.1"/>
    <property type="molecule type" value="Genomic_DNA"/>
</dbReference>
<dbReference type="Proteomes" id="UP001497744">
    <property type="component" value="Unassembled WGS sequence"/>
</dbReference>
<proteinExistence type="predicted"/>
<organism evidence="1 2">
    <name type="scientific">Babesia caballi</name>
    <dbReference type="NCBI Taxonomy" id="5871"/>
    <lineage>
        <taxon>Eukaryota</taxon>
        <taxon>Sar</taxon>
        <taxon>Alveolata</taxon>
        <taxon>Apicomplexa</taxon>
        <taxon>Aconoidasida</taxon>
        <taxon>Piroplasmida</taxon>
        <taxon>Babesiidae</taxon>
        <taxon>Babesia</taxon>
    </lineage>
</organism>
<accession>A0AAV4LPX7</accession>
<dbReference type="AlphaFoldDB" id="A0AAV4LPX7"/>
<comment type="caution">
    <text evidence="1">The sequence shown here is derived from an EMBL/GenBank/DDBJ whole genome shotgun (WGS) entry which is preliminary data.</text>
</comment>